<name>A0AAF3FF17_9BILA</name>
<protein>
    <submittedName>
        <fullName evidence="2">Uncharacterized protein</fullName>
    </submittedName>
</protein>
<evidence type="ECO:0000313" key="1">
    <source>
        <dbReference type="Proteomes" id="UP000887575"/>
    </source>
</evidence>
<dbReference type="Proteomes" id="UP000887575">
    <property type="component" value="Unassembled WGS sequence"/>
</dbReference>
<proteinExistence type="predicted"/>
<evidence type="ECO:0000313" key="2">
    <source>
        <dbReference type="WBParaSite" id="MBELARI_LOCUS5408"/>
    </source>
</evidence>
<reference evidence="2" key="1">
    <citation type="submission" date="2024-02" db="UniProtKB">
        <authorList>
            <consortium name="WormBaseParasite"/>
        </authorList>
    </citation>
    <scope>IDENTIFICATION</scope>
</reference>
<accession>A0AAF3FF17</accession>
<dbReference type="AlphaFoldDB" id="A0AAF3FF17"/>
<dbReference type="WBParaSite" id="MBELARI_LOCUS5408">
    <property type="protein sequence ID" value="MBELARI_LOCUS5408"/>
    <property type="gene ID" value="MBELARI_LOCUS5408"/>
</dbReference>
<sequence length="314" mass="36420">MNQQLQNLSSSNALKVYQACNFLESATKSLWVDGQLASPNSQLNVDQQKLWESLLKRILDKTITTSTFWFGGALNGYSGDNVYDRLLSIGLYLIEVLSLQDTNAIAFFLNISKFYRHPGEFAARLLANDERCINVLFILLKRSEFVEKLETPLWQDVRLLFVEVFAQIRFDALVLLEWMQSEVIALALINRILNDVKQEKNWTLWKKAFEKSKFAELSHANTYAMIEPEPQRDDVVLKISELAVDIVYDKEIRFNDRENINRKIPQVCPEIASKEAFVKMFSELRSKLARGDQIVHFKTEKLLGKIDEFLRMIK</sequence>
<organism evidence="1 2">
    <name type="scientific">Mesorhabditis belari</name>
    <dbReference type="NCBI Taxonomy" id="2138241"/>
    <lineage>
        <taxon>Eukaryota</taxon>
        <taxon>Metazoa</taxon>
        <taxon>Ecdysozoa</taxon>
        <taxon>Nematoda</taxon>
        <taxon>Chromadorea</taxon>
        <taxon>Rhabditida</taxon>
        <taxon>Rhabditina</taxon>
        <taxon>Rhabditomorpha</taxon>
        <taxon>Rhabditoidea</taxon>
        <taxon>Rhabditidae</taxon>
        <taxon>Mesorhabditinae</taxon>
        <taxon>Mesorhabditis</taxon>
    </lineage>
</organism>
<keyword evidence="1" id="KW-1185">Reference proteome</keyword>